<dbReference type="SUPFAM" id="SSF52058">
    <property type="entry name" value="L domain-like"/>
    <property type="match status" value="1"/>
</dbReference>
<dbReference type="InterPro" id="IPR056789">
    <property type="entry name" value="LRR_R13L1-DRL21"/>
</dbReference>
<evidence type="ECO:0000313" key="9">
    <source>
        <dbReference type="Proteomes" id="UP000596660"/>
    </source>
</evidence>
<reference evidence="8" key="2">
    <citation type="submission" date="2021-03" db="UniProtKB">
        <authorList>
            <consortium name="EnsemblPlants"/>
        </authorList>
    </citation>
    <scope>IDENTIFICATION</scope>
</reference>
<feature type="compositionally biased region" description="Basic and acidic residues" evidence="6">
    <location>
        <begin position="305"/>
        <end position="315"/>
    </location>
</feature>
<dbReference type="Gene3D" id="3.80.10.10">
    <property type="entry name" value="Ribonuclease Inhibitor"/>
    <property type="match status" value="2"/>
</dbReference>
<evidence type="ECO:0000313" key="8">
    <source>
        <dbReference type="EnsemblPlants" id="AUR62014548-RA:cds"/>
    </source>
</evidence>
<evidence type="ECO:0000256" key="4">
    <source>
        <dbReference type="ARBA" id="ARBA00024208"/>
    </source>
</evidence>
<organism evidence="8 9">
    <name type="scientific">Chenopodium quinoa</name>
    <name type="common">Quinoa</name>
    <dbReference type="NCBI Taxonomy" id="63459"/>
    <lineage>
        <taxon>Eukaryota</taxon>
        <taxon>Viridiplantae</taxon>
        <taxon>Streptophyta</taxon>
        <taxon>Embryophyta</taxon>
        <taxon>Tracheophyta</taxon>
        <taxon>Spermatophyta</taxon>
        <taxon>Magnoliopsida</taxon>
        <taxon>eudicotyledons</taxon>
        <taxon>Gunneridae</taxon>
        <taxon>Pentapetalae</taxon>
        <taxon>Caryophyllales</taxon>
        <taxon>Chenopodiaceae</taxon>
        <taxon>Chenopodioideae</taxon>
        <taxon>Atripliceae</taxon>
        <taxon>Chenopodium</taxon>
    </lineage>
</organism>
<dbReference type="InterPro" id="IPR040418">
    <property type="entry name" value="CRWN"/>
</dbReference>
<proteinExistence type="inferred from homology"/>
<keyword evidence="9" id="KW-1185">Reference proteome</keyword>
<dbReference type="EnsemblPlants" id="AUR62014548-RA">
    <property type="protein sequence ID" value="AUR62014548-RA:cds"/>
    <property type="gene ID" value="AUR62014548"/>
</dbReference>
<accession>A0A803LKQ1</accession>
<feature type="region of interest" description="Disordered" evidence="6">
    <location>
        <begin position="301"/>
        <end position="333"/>
    </location>
</feature>
<protein>
    <recommendedName>
        <fullName evidence="7">R13L1/DRL21-like LRR repeat region domain-containing protein</fullName>
    </recommendedName>
</protein>
<keyword evidence="1 5" id="KW-0175">Coiled coil</keyword>
<dbReference type="AlphaFoldDB" id="A0A803LKQ1"/>
<dbReference type="InterPro" id="IPR032675">
    <property type="entry name" value="LRR_dom_sf"/>
</dbReference>
<evidence type="ECO:0000256" key="3">
    <source>
        <dbReference type="ARBA" id="ARBA00024186"/>
    </source>
</evidence>
<feature type="coiled-coil region" evidence="5">
    <location>
        <begin position="184"/>
        <end position="283"/>
    </location>
</feature>
<keyword evidence="2" id="KW-0539">Nucleus</keyword>
<comment type="similarity">
    <text evidence="4">Belongs to the CRWN family.</text>
</comment>
<comment type="subcellular location">
    <subcellularLocation>
        <location evidence="3">Nucleus lamina</location>
    </subcellularLocation>
</comment>
<dbReference type="Gramene" id="AUR62014548-RA">
    <property type="protein sequence ID" value="AUR62014548-RA:cds"/>
    <property type="gene ID" value="AUR62014548"/>
</dbReference>
<sequence length="959" mass="106941">MEYYLPAVDMLVIRATFCYAVLSAPLEFHKREGCPLRCLQTLEVFGYYGSRLDDELITYVLKNSVILSEVILDVTSLWLIEPNEDAAIRARKLEDKFPNGAKLVIKGSNTEQKDALKREQAAHLIAISDLEKREEDLKKALGVEKQCVKDICVRASEFAVPPYDSSDSKSLEVEAKLRAADVKYAEASRKSSEIERKLQDLESRESALRRERLSFNSEKDAHDATLSKQREDLLEWERKLQEGEARRILNQREERANEIDKGCNQKELELAEVQKKIDKANMVYAGYRVATGAAVKIASDASKGNGEEDGQKEILDGNSKPGPSHSAGVASEDGATSINLMEVQVEETNIYTTPVPKMKVKSIVQSEELLIVEESNMETGDVFVAASVQLVIEKLASVGVSQFVVEDLQDLAYDLEGILDDFVAQTRELHELNKDIGCNNVLGSIRKKLRSVSTGDSRDVQRFHHLGGDLSSRIEEMSSRMQDIQTQTQASDLGLSDCIIFSVEVDGNTKKGMKWRQPHNCMKVCEFKGCKQGLAFPACVGNRFFKCMVRVILMDCVSCESLPPLGLLPSLKELRVERMDNIKKVGPEFYGQSLNPFPALTTLVFSHMSSWKKWLHPGYPASVDSNSMVAFPHLEQLSLSHCESLQGCLPPCLLSLKKISVSYCHQLSVTLTSLPLLENLSIITCKALQMSTASSIVCSESMDLPDVTEVTDFPLPNSCQTVFISDCHSLLKLHQIPATLTQLQIYNCDDIQSVELKKSSSATSNVQNIYISDCKSLTTLDIPEKISWLKIHNCESLKSLMINRIDKNLETPLKLAHLAVLRIAECPKLLSLPEDLILPAIKELMIEDNANFSGLPNQIQNFTSLKYLSIKKCPNIQSFPGEGLPRSLEELHIEYMNIKQPLEEWGLGLLDSLQDLRLRDTGFSSALVVCIPSSDLQLPSSLSKLEISHFQSLKSISPT</sequence>
<evidence type="ECO:0000256" key="6">
    <source>
        <dbReference type="SAM" id="MobiDB-lite"/>
    </source>
</evidence>
<dbReference type="PANTHER" id="PTHR31908:SF11">
    <property type="entry name" value="PROTEIN CROWDED NUCLEI 1"/>
    <property type="match status" value="1"/>
</dbReference>
<dbReference type="GO" id="GO:0006997">
    <property type="term" value="P:nucleus organization"/>
    <property type="evidence" value="ECO:0007669"/>
    <property type="project" value="InterPro"/>
</dbReference>
<name>A0A803LKQ1_CHEQI</name>
<evidence type="ECO:0000256" key="2">
    <source>
        <dbReference type="ARBA" id="ARBA00023242"/>
    </source>
</evidence>
<dbReference type="Proteomes" id="UP000596660">
    <property type="component" value="Unplaced"/>
</dbReference>
<dbReference type="PANTHER" id="PTHR31908">
    <property type="entry name" value="PROTEIN CROWDED NUCLEI 4"/>
    <property type="match status" value="1"/>
</dbReference>
<evidence type="ECO:0000256" key="1">
    <source>
        <dbReference type="ARBA" id="ARBA00023054"/>
    </source>
</evidence>
<dbReference type="Pfam" id="PF25019">
    <property type="entry name" value="LRR_R13L1-DRL21"/>
    <property type="match status" value="1"/>
</dbReference>
<evidence type="ECO:0000259" key="7">
    <source>
        <dbReference type="Pfam" id="PF25019"/>
    </source>
</evidence>
<evidence type="ECO:0000256" key="5">
    <source>
        <dbReference type="SAM" id="Coils"/>
    </source>
</evidence>
<feature type="domain" description="R13L1/DRL21-like LRR repeat region" evidence="7">
    <location>
        <begin position="517"/>
        <end position="579"/>
    </location>
</feature>
<dbReference type="GO" id="GO:0005652">
    <property type="term" value="C:nuclear lamina"/>
    <property type="evidence" value="ECO:0007669"/>
    <property type="project" value="UniProtKB-SubCell"/>
</dbReference>
<reference evidence="8" key="1">
    <citation type="journal article" date="2017" name="Nature">
        <title>The genome of Chenopodium quinoa.</title>
        <authorList>
            <person name="Jarvis D.E."/>
            <person name="Ho Y.S."/>
            <person name="Lightfoot D.J."/>
            <person name="Schmoeckel S.M."/>
            <person name="Li B."/>
            <person name="Borm T.J.A."/>
            <person name="Ohyanagi H."/>
            <person name="Mineta K."/>
            <person name="Michell C.T."/>
            <person name="Saber N."/>
            <person name="Kharbatia N.M."/>
            <person name="Rupper R.R."/>
            <person name="Sharp A.R."/>
            <person name="Dally N."/>
            <person name="Boughton B.A."/>
            <person name="Woo Y.H."/>
            <person name="Gao G."/>
            <person name="Schijlen E.G.W.M."/>
            <person name="Guo X."/>
            <person name="Momin A.A."/>
            <person name="Negrao S."/>
            <person name="Al-Babili S."/>
            <person name="Gehring C."/>
            <person name="Roessner U."/>
            <person name="Jung C."/>
            <person name="Murphy K."/>
            <person name="Arold S.T."/>
            <person name="Gojobori T."/>
            <person name="van der Linden C.G."/>
            <person name="van Loo E.N."/>
            <person name="Jellen E.N."/>
            <person name="Maughan P.J."/>
            <person name="Tester M."/>
        </authorList>
    </citation>
    <scope>NUCLEOTIDE SEQUENCE [LARGE SCALE GENOMIC DNA]</scope>
    <source>
        <strain evidence="8">cv. PI 614886</strain>
    </source>
</reference>